<dbReference type="PANTHER" id="PTHR24960">
    <property type="entry name" value="PHOTOSYSTEM I IRON-SULFUR CENTER-RELATED"/>
    <property type="match status" value="1"/>
</dbReference>
<dbReference type="PANTHER" id="PTHR24960:SF79">
    <property type="entry name" value="PHOTOSYSTEM I IRON-SULFUR CENTER"/>
    <property type="match status" value="1"/>
</dbReference>
<keyword evidence="4" id="KW-0411">Iron-sulfur</keyword>
<dbReference type="InterPro" id="IPR017900">
    <property type="entry name" value="4Fe4S_Fe_S_CS"/>
</dbReference>
<dbReference type="Proteomes" id="UP000318711">
    <property type="component" value="Unassembled WGS sequence"/>
</dbReference>
<keyword evidence="1" id="KW-0004">4Fe-4S</keyword>
<feature type="non-terminal residue" evidence="6">
    <location>
        <position position="1"/>
    </location>
</feature>
<organism evidence="6 7">
    <name type="scientific">Candidatus Berkelbacteria bacterium Licking1014_2</name>
    <dbReference type="NCBI Taxonomy" id="2017146"/>
    <lineage>
        <taxon>Bacteria</taxon>
        <taxon>Candidatus Berkelbacteria</taxon>
    </lineage>
</organism>
<evidence type="ECO:0000256" key="4">
    <source>
        <dbReference type="ARBA" id="ARBA00023014"/>
    </source>
</evidence>
<dbReference type="EMBL" id="VMGL01000022">
    <property type="protein sequence ID" value="TSC97010.1"/>
    <property type="molecule type" value="Genomic_DNA"/>
</dbReference>
<evidence type="ECO:0000256" key="2">
    <source>
        <dbReference type="ARBA" id="ARBA00022723"/>
    </source>
</evidence>
<dbReference type="GO" id="GO:0046872">
    <property type="term" value="F:metal ion binding"/>
    <property type="evidence" value="ECO:0007669"/>
    <property type="project" value="UniProtKB-KW"/>
</dbReference>
<sequence length="149" mass="17130">SYNMVILANIIKKIDFLNGKKDIQLLTEKAITEVLGDKEGLVNNLKVFSQSFTAESIYYKRRLPKEKISRREIRAFDKEKEHYIFPWLCKSCATCIYRCPQKALHFSAKTNSIFAGQPATEVDIKKCLGCGLCQQVCPERAIRVIKRPK</sequence>
<dbReference type="GO" id="GO:0051539">
    <property type="term" value="F:4 iron, 4 sulfur cluster binding"/>
    <property type="evidence" value="ECO:0007669"/>
    <property type="project" value="UniProtKB-KW"/>
</dbReference>
<keyword evidence="3" id="KW-0408">Iron</keyword>
<evidence type="ECO:0000313" key="7">
    <source>
        <dbReference type="Proteomes" id="UP000318711"/>
    </source>
</evidence>
<gene>
    <name evidence="6" type="ORF">CEN88_231</name>
</gene>
<protein>
    <submittedName>
        <fullName evidence="6">4Fe-4S ferredoxin iron-sulfur binding domain-containing protein</fullName>
    </submittedName>
</protein>
<dbReference type="PROSITE" id="PS51379">
    <property type="entry name" value="4FE4S_FER_2"/>
    <property type="match status" value="2"/>
</dbReference>
<evidence type="ECO:0000313" key="6">
    <source>
        <dbReference type="EMBL" id="TSC97010.1"/>
    </source>
</evidence>
<dbReference type="InterPro" id="IPR050157">
    <property type="entry name" value="PSI_iron-sulfur_center"/>
</dbReference>
<dbReference type="InterPro" id="IPR017896">
    <property type="entry name" value="4Fe4S_Fe-S-bd"/>
</dbReference>
<dbReference type="AlphaFoldDB" id="A0A554LVX1"/>
<evidence type="ECO:0000259" key="5">
    <source>
        <dbReference type="PROSITE" id="PS51379"/>
    </source>
</evidence>
<feature type="domain" description="4Fe-4S ferredoxin-type" evidence="5">
    <location>
        <begin position="118"/>
        <end position="147"/>
    </location>
</feature>
<dbReference type="SUPFAM" id="SSF54862">
    <property type="entry name" value="4Fe-4S ferredoxins"/>
    <property type="match status" value="1"/>
</dbReference>
<evidence type="ECO:0000256" key="3">
    <source>
        <dbReference type="ARBA" id="ARBA00023004"/>
    </source>
</evidence>
<dbReference type="Gene3D" id="3.30.70.20">
    <property type="match status" value="1"/>
</dbReference>
<comment type="caution">
    <text evidence="6">The sequence shown here is derived from an EMBL/GenBank/DDBJ whole genome shotgun (WGS) entry which is preliminary data.</text>
</comment>
<evidence type="ECO:0000256" key="1">
    <source>
        <dbReference type="ARBA" id="ARBA00022485"/>
    </source>
</evidence>
<feature type="domain" description="4Fe-4S ferredoxin-type" evidence="5">
    <location>
        <begin position="80"/>
        <end position="109"/>
    </location>
</feature>
<dbReference type="PROSITE" id="PS00198">
    <property type="entry name" value="4FE4S_FER_1"/>
    <property type="match status" value="2"/>
</dbReference>
<proteinExistence type="predicted"/>
<reference evidence="6 7" key="1">
    <citation type="submission" date="2017-07" db="EMBL/GenBank/DDBJ databases">
        <title>Mechanisms for carbon and nitrogen cycling indicate functional differentiation within the Candidate Phyla Radiation.</title>
        <authorList>
            <person name="Danczak R.E."/>
            <person name="Johnston M.D."/>
            <person name="Kenah C."/>
            <person name="Slattery M."/>
            <person name="Wrighton K.C."/>
            <person name="Wilkins M.J."/>
        </authorList>
    </citation>
    <scope>NUCLEOTIDE SEQUENCE [LARGE SCALE GENOMIC DNA]</scope>
    <source>
        <strain evidence="6">Licking1014_2</strain>
    </source>
</reference>
<keyword evidence="2" id="KW-0479">Metal-binding</keyword>
<name>A0A554LVX1_9BACT</name>
<dbReference type="Pfam" id="PF12838">
    <property type="entry name" value="Fer4_7"/>
    <property type="match status" value="1"/>
</dbReference>
<accession>A0A554LVX1</accession>